<proteinExistence type="predicted"/>
<evidence type="ECO:0000256" key="1">
    <source>
        <dbReference type="SAM" id="Phobius"/>
    </source>
</evidence>
<keyword evidence="1" id="KW-0812">Transmembrane</keyword>
<keyword evidence="1" id="KW-0472">Membrane</keyword>
<accession>A0A840A1I1</accession>
<evidence type="ECO:0000313" key="2">
    <source>
        <dbReference type="EMBL" id="MBB3891391.1"/>
    </source>
</evidence>
<comment type="caution">
    <text evidence="2">The sequence shown here is derived from an EMBL/GenBank/DDBJ whole genome shotgun (WGS) entry which is preliminary data.</text>
</comment>
<protein>
    <submittedName>
        <fullName evidence="2">Uncharacterized protein</fullName>
    </submittedName>
</protein>
<dbReference type="EMBL" id="JACIDK010000002">
    <property type="protein sequence ID" value="MBB3891391.1"/>
    <property type="molecule type" value="Genomic_DNA"/>
</dbReference>
<gene>
    <name evidence="2" type="ORF">GGQ61_002108</name>
</gene>
<organism evidence="2 3">
    <name type="scientific">Phenylobacterium haematophilum</name>
    <dbReference type="NCBI Taxonomy" id="98513"/>
    <lineage>
        <taxon>Bacteria</taxon>
        <taxon>Pseudomonadati</taxon>
        <taxon>Pseudomonadota</taxon>
        <taxon>Alphaproteobacteria</taxon>
        <taxon>Caulobacterales</taxon>
        <taxon>Caulobacteraceae</taxon>
        <taxon>Phenylobacterium</taxon>
    </lineage>
</organism>
<dbReference type="Proteomes" id="UP000530564">
    <property type="component" value="Unassembled WGS sequence"/>
</dbReference>
<feature type="transmembrane region" description="Helical" evidence="1">
    <location>
        <begin position="17"/>
        <end position="38"/>
    </location>
</feature>
<keyword evidence="3" id="KW-1185">Reference proteome</keyword>
<dbReference type="AlphaFoldDB" id="A0A840A1I1"/>
<dbReference type="RefSeq" id="WP_281372652.1">
    <property type="nucleotide sequence ID" value="NZ_JACIDK010000002.1"/>
</dbReference>
<sequence length="44" mass="4717">MRSGCAPSKAGRVTPELSMTAILTILAFLVVIGGLNYFEFGRLD</sequence>
<evidence type="ECO:0000313" key="3">
    <source>
        <dbReference type="Proteomes" id="UP000530564"/>
    </source>
</evidence>
<name>A0A840A1I1_9CAUL</name>
<reference evidence="2 3" key="1">
    <citation type="submission" date="2020-08" db="EMBL/GenBank/DDBJ databases">
        <title>Genomic Encyclopedia of Type Strains, Phase IV (KMG-IV): sequencing the most valuable type-strain genomes for metagenomic binning, comparative biology and taxonomic classification.</title>
        <authorList>
            <person name="Goeker M."/>
        </authorList>
    </citation>
    <scope>NUCLEOTIDE SEQUENCE [LARGE SCALE GENOMIC DNA]</scope>
    <source>
        <strain evidence="2 3">DSM 21793</strain>
    </source>
</reference>
<keyword evidence="1" id="KW-1133">Transmembrane helix</keyword>